<dbReference type="SUPFAM" id="SSF47473">
    <property type="entry name" value="EF-hand"/>
    <property type="match status" value="2"/>
</dbReference>
<dbReference type="KEGG" id="muo:115477889"/>
<dbReference type="InterPro" id="IPR011992">
    <property type="entry name" value="EF-hand-dom_pair"/>
</dbReference>
<evidence type="ECO:0000313" key="2">
    <source>
        <dbReference type="Proteomes" id="UP000515156"/>
    </source>
</evidence>
<reference evidence="3" key="1">
    <citation type="submission" date="2025-08" db="UniProtKB">
        <authorList>
            <consortium name="RefSeq"/>
        </authorList>
    </citation>
    <scope>IDENTIFICATION</scope>
</reference>
<dbReference type="PANTHER" id="PTHR20875">
    <property type="entry name" value="EF-HAND CALCIUM-BINDING DOMAIN-CONTAINING PROTEIN 6-RELATED"/>
    <property type="match status" value="1"/>
</dbReference>
<accession>A0A6P7Z0X7</accession>
<organism evidence="2 3">
    <name type="scientific">Microcaecilia unicolor</name>
    <dbReference type="NCBI Taxonomy" id="1415580"/>
    <lineage>
        <taxon>Eukaryota</taxon>
        <taxon>Metazoa</taxon>
        <taxon>Chordata</taxon>
        <taxon>Craniata</taxon>
        <taxon>Vertebrata</taxon>
        <taxon>Euteleostomi</taxon>
        <taxon>Amphibia</taxon>
        <taxon>Gymnophiona</taxon>
        <taxon>Siphonopidae</taxon>
        <taxon>Microcaecilia</taxon>
    </lineage>
</organism>
<protein>
    <submittedName>
        <fullName evidence="3">Uncharacterized protein LOC115477889</fullName>
    </submittedName>
</protein>
<dbReference type="OrthoDB" id="26525at2759"/>
<proteinExistence type="predicted"/>
<dbReference type="GO" id="GO:0005509">
    <property type="term" value="F:calcium ion binding"/>
    <property type="evidence" value="ECO:0007669"/>
    <property type="project" value="InterPro"/>
</dbReference>
<dbReference type="InterPro" id="IPR002048">
    <property type="entry name" value="EF_hand_dom"/>
</dbReference>
<sequence>MTAVDLEHLLARFNLRRKDGMVHYVRFIGKLQSRSSLSLLHRMLENLIDRIHQDKEVLNNASAHFKASEAEYHLLELCQGVFLKVLARFRKADVWGKGSVTRDDFREITEKMMQIQLEDDQILVLVDAFGEPASNTVSYIKFLSFFQGRPTTAELKEEVERLSSLITVRHRLDKIRYRKSIEMDLSRYTHEQKSHSLQELQTIIWDLLQHKLWPFCNVFLSVCKNTDCTADKEKLDAILQRMNVNLLPEEFEKLWHSLPVSCPQEAISLRKLLYYFAKFKKPKDNVPKDVGAVALIQNKLSSKIIKQWKEVKSIIKARDPKGNGQVSFTEICALFLALKLDITPAELDTLCQTFDLNQDGNFHYLPFLKFYLTTPRQLNSEERRAEKETNQFNIENLKKQLKAQNMQ</sequence>
<dbReference type="GeneID" id="115477889"/>
<dbReference type="Gene3D" id="1.10.238.10">
    <property type="entry name" value="EF-hand"/>
    <property type="match status" value="2"/>
</dbReference>
<dbReference type="InterPro" id="IPR052603">
    <property type="entry name" value="EFCB6"/>
</dbReference>
<dbReference type="PROSITE" id="PS50222">
    <property type="entry name" value="EF_HAND_2"/>
    <property type="match status" value="1"/>
</dbReference>
<dbReference type="AlphaFoldDB" id="A0A6P7Z0X7"/>
<dbReference type="InParanoid" id="A0A6P7Z0X7"/>
<dbReference type="Proteomes" id="UP000515156">
    <property type="component" value="Chromosome 9"/>
</dbReference>
<name>A0A6P7Z0X7_9AMPH</name>
<evidence type="ECO:0000259" key="1">
    <source>
        <dbReference type="PROSITE" id="PS50222"/>
    </source>
</evidence>
<dbReference type="RefSeq" id="XP_030070878.1">
    <property type="nucleotide sequence ID" value="XM_030215018.1"/>
</dbReference>
<evidence type="ECO:0000313" key="3">
    <source>
        <dbReference type="RefSeq" id="XP_030070878.1"/>
    </source>
</evidence>
<dbReference type="PANTHER" id="PTHR20875:SF7">
    <property type="entry name" value="EF-HAND DOMAIN-CONTAINING PROTEIN"/>
    <property type="match status" value="1"/>
</dbReference>
<keyword evidence="2" id="KW-1185">Reference proteome</keyword>
<feature type="domain" description="EF-hand" evidence="1">
    <location>
        <begin position="306"/>
        <end position="341"/>
    </location>
</feature>
<gene>
    <name evidence="3" type="primary">LOC115477889</name>
</gene>
<dbReference type="Pfam" id="PF13833">
    <property type="entry name" value="EF-hand_8"/>
    <property type="match status" value="1"/>
</dbReference>